<gene>
    <name evidence="3" type="primary">LOC113393726</name>
</gene>
<dbReference type="InterPro" id="IPR012337">
    <property type="entry name" value="RNaseH-like_sf"/>
</dbReference>
<dbReference type="SUPFAM" id="SSF56672">
    <property type="entry name" value="DNA/RNA polymerases"/>
    <property type="match status" value="1"/>
</dbReference>
<dbReference type="Pfam" id="PF18701">
    <property type="entry name" value="DUF5641"/>
    <property type="match status" value="1"/>
</dbReference>
<dbReference type="GeneID" id="113393726"/>
<dbReference type="Proteomes" id="UP001652626">
    <property type="component" value="Chromosome 22"/>
</dbReference>
<dbReference type="InterPro" id="IPR041588">
    <property type="entry name" value="Integrase_H2C2"/>
</dbReference>
<dbReference type="PROSITE" id="PS50994">
    <property type="entry name" value="INTEGRASE"/>
    <property type="match status" value="1"/>
</dbReference>
<dbReference type="InterPro" id="IPR043502">
    <property type="entry name" value="DNA/RNA_pol_sf"/>
</dbReference>
<name>A0ABM4AT46_VANTA</name>
<dbReference type="PANTHER" id="PTHR47331:SF1">
    <property type="entry name" value="GAG-LIKE PROTEIN"/>
    <property type="match status" value="1"/>
</dbReference>
<dbReference type="InterPro" id="IPR040676">
    <property type="entry name" value="DUF5641"/>
</dbReference>
<evidence type="ECO:0000313" key="2">
    <source>
        <dbReference type="Proteomes" id="UP001652626"/>
    </source>
</evidence>
<feature type="domain" description="Integrase catalytic" evidence="1">
    <location>
        <begin position="697"/>
        <end position="890"/>
    </location>
</feature>
<dbReference type="InterPro" id="IPR001584">
    <property type="entry name" value="Integrase_cat-core"/>
</dbReference>
<dbReference type="SUPFAM" id="SSF53098">
    <property type="entry name" value="Ribonuclease H-like"/>
    <property type="match status" value="1"/>
</dbReference>
<evidence type="ECO:0000259" key="1">
    <source>
        <dbReference type="PROSITE" id="PS50994"/>
    </source>
</evidence>
<dbReference type="Gene3D" id="1.10.340.70">
    <property type="match status" value="1"/>
</dbReference>
<protein>
    <submittedName>
        <fullName evidence="3">Uncharacterized protein LOC113393726</fullName>
    </submittedName>
</protein>
<dbReference type="InterPro" id="IPR036397">
    <property type="entry name" value="RNaseH_sf"/>
</dbReference>
<reference evidence="3" key="1">
    <citation type="submission" date="2025-08" db="UniProtKB">
        <authorList>
            <consortium name="RefSeq"/>
        </authorList>
    </citation>
    <scope>IDENTIFICATION</scope>
    <source>
        <tissue evidence="3">Whole body</tissue>
    </source>
</reference>
<dbReference type="Pfam" id="PF17921">
    <property type="entry name" value="Integrase_H2C2"/>
    <property type="match status" value="1"/>
</dbReference>
<evidence type="ECO:0000313" key="3">
    <source>
        <dbReference type="RefSeq" id="XP_064074467.1"/>
    </source>
</evidence>
<proteinExistence type="predicted"/>
<organism evidence="2 3">
    <name type="scientific">Vanessa tameamea</name>
    <name type="common">Kamehameha butterfly</name>
    <dbReference type="NCBI Taxonomy" id="334116"/>
    <lineage>
        <taxon>Eukaryota</taxon>
        <taxon>Metazoa</taxon>
        <taxon>Ecdysozoa</taxon>
        <taxon>Arthropoda</taxon>
        <taxon>Hexapoda</taxon>
        <taxon>Insecta</taxon>
        <taxon>Pterygota</taxon>
        <taxon>Neoptera</taxon>
        <taxon>Endopterygota</taxon>
        <taxon>Lepidoptera</taxon>
        <taxon>Glossata</taxon>
        <taxon>Ditrysia</taxon>
        <taxon>Papilionoidea</taxon>
        <taxon>Nymphalidae</taxon>
        <taxon>Nymphalinae</taxon>
        <taxon>Vanessa</taxon>
    </lineage>
</organism>
<dbReference type="Pfam" id="PF05380">
    <property type="entry name" value="Peptidase_A17"/>
    <property type="match status" value="1"/>
</dbReference>
<accession>A0ABM4AT46</accession>
<dbReference type="RefSeq" id="XP_064074467.1">
    <property type="nucleotide sequence ID" value="XM_064218397.1"/>
</dbReference>
<dbReference type="Gene3D" id="3.30.420.10">
    <property type="entry name" value="Ribonuclease H-like superfamily/Ribonuclease H"/>
    <property type="match status" value="1"/>
</dbReference>
<dbReference type="PANTHER" id="PTHR47331">
    <property type="entry name" value="PHD-TYPE DOMAIN-CONTAINING PROTEIN"/>
    <property type="match status" value="1"/>
</dbReference>
<keyword evidence="2" id="KW-1185">Reference proteome</keyword>
<dbReference type="InterPro" id="IPR008042">
    <property type="entry name" value="Retrotrans_Pao"/>
</dbReference>
<sequence length="1006" mass="115475">MERVPEKEKETKSVYLPHHAVVRDKETTRTRIVFDASCKGIINISLNDELLVGPQLQEDLRNLIMKWRMKLVCFVADVQQMYRQILVTKEDADYQRIIWRQNESDNLEDYRLLRVTFGTAPAPYLAVKTLKRIADDEGGSYSQAKQIIKEDFYIDDLLSGADSVDEAIIIAQQITDILQKGGFQLKKWSSNNMHFIQSIEENKRSTNIKLDLNLDGTIKALGITWNLKQDNFRYNLNLPPMGKTITKRGILADVQKLFDPLGWLAPSTVTAKILIQKLWLEKVEWDENISDVLEEEWKQLRLDFENVNNIQIERWLGTTNDNIENIQIHGFCDASMRAYAAAVYIRNITTEGNIMTNLIAARTRVAPLKTISLPRLELCGALLLSKLMKQIGQAMKISTSKMYAWTDSSIVISWLCGEPNRWKPFVANRVVQIIENINNKHWYHVQSSDNPADLASRGMFLSALMENDLWWRGPSWLAEKEIKISKQEVIMTDMEMKVEKINTYLNTVEPEKQGKLLVSQFENFDNLTELIKTLTYCKIFLNYKKREEVTTKNLEDILHICIKKVQEVEFKDEIESLKRNKQVTNKIPLKSLTPFLDSENILRVGGRLRHTNLPYSRKHPIIIGSKNSLIPLIIADAHIKTLHGGRQLMLTYLRSKYWIIKAKSLVKSYIHRCLICSRIKATAKSQIMGDLPKQRVTPSRPFLHSGVDFCGPFQTLMTKGRGNKTIKTYIAIFICMSTKAIHIELVGDLTSQAFIGAFRRFVARRGRCSHLWSDQGKNFVGANKQLVEAWNEAKLDYKEEIAQTLTTDGTQMHFIPAYSPNFGGLWEAGVKSIKHHLQRIVTTHLTYEEMTTVLCQVEACLNSRPLCPLDDTDSDNLDVLTPGHFLIGEAPIIVPSPDMSNFKMSALSRWQHTQKLVNVFWHRWQDEYLSRLQQRPKWLKTQKELNIGDIVLIKTDNLPPGKWSLGRIVDKHPGADGFTRVYSVKSNSTITKRSVTKLCALPIDSM</sequence>